<dbReference type="AlphaFoldDB" id="A0A928WZP4"/>
<keyword evidence="2" id="KW-1185">Reference proteome</keyword>
<organism evidence="1 2">
    <name type="scientific">Leptolyngbya cf. ectocarpi LEGE 11479</name>
    <dbReference type="NCBI Taxonomy" id="1828722"/>
    <lineage>
        <taxon>Bacteria</taxon>
        <taxon>Bacillati</taxon>
        <taxon>Cyanobacteriota</taxon>
        <taxon>Cyanophyceae</taxon>
        <taxon>Leptolyngbyales</taxon>
        <taxon>Leptolyngbyaceae</taxon>
        <taxon>Leptolyngbya group</taxon>
        <taxon>Leptolyngbya</taxon>
    </lineage>
</organism>
<evidence type="ECO:0000313" key="1">
    <source>
        <dbReference type="EMBL" id="MBE9065196.1"/>
    </source>
</evidence>
<proteinExistence type="predicted"/>
<name>A0A928WZP4_LEPEC</name>
<dbReference type="Proteomes" id="UP000615026">
    <property type="component" value="Unassembled WGS sequence"/>
</dbReference>
<protein>
    <submittedName>
        <fullName evidence="1">Uncharacterized protein</fullName>
    </submittedName>
</protein>
<sequence>MANTSSTVSSSENTNVWLSLQRAICDSPGFQRWKSELPNKTLDTTPLEQLVRRYLRETLETLAY</sequence>
<comment type="caution">
    <text evidence="1">The sequence shown here is derived from an EMBL/GenBank/DDBJ whole genome shotgun (WGS) entry which is preliminary data.</text>
</comment>
<accession>A0A928WZP4</accession>
<gene>
    <name evidence="1" type="ORF">IQ260_00835</name>
</gene>
<evidence type="ECO:0000313" key="2">
    <source>
        <dbReference type="Proteomes" id="UP000615026"/>
    </source>
</evidence>
<dbReference type="RefSeq" id="WP_193989934.1">
    <property type="nucleotide sequence ID" value="NZ_JADEXP010000002.1"/>
</dbReference>
<dbReference type="EMBL" id="JADEXP010000002">
    <property type="protein sequence ID" value="MBE9065196.1"/>
    <property type="molecule type" value="Genomic_DNA"/>
</dbReference>
<reference evidence="1" key="1">
    <citation type="submission" date="2020-10" db="EMBL/GenBank/DDBJ databases">
        <authorList>
            <person name="Castelo-Branco R."/>
            <person name="Eusebio N."/>
            <person name="Adriana R."/>
            <person name="Vieira A."/>
            <person name="Brugerolle De Fraissinette N."/>
            <person name="Rezende De Castro R."/>
            <person name="Schneider M.P."/>
            <person name="Vasconcelos V."/>
            <person name="Leao P.N."/>
        </authorList>
    </citation>
    <scope>NUCLEOTIDE SEQUENCE</scope>
    <source>
        <strain evidence="1">LEGE 11479</strain>
    </source>
</reference>